<accession>A0ACB8UK44</accession>
<proteinExistence type="predicted"/>
<protein>
    <submittedName>
        <fullName evidence="1">Uncharacterized protein</fullName>
    </submittedName>
</protein>
<reference evidence="1" key="1">
    <citation type="journal article" date="2021" name="Environ. Microbiol.">
        <title>Gene family expansions and transcriptome signatures uncover fungal adaptations to wood decay.</title>
        <authorList>
            <person name="Hage H."/>
            <person name="Miyauchi S."/>
            <person name="Viragh M."/>
            <person name="Drula E."/>
            <person name="Min B."/>
            <person name="Chaduli D."/>
            <person name="Navarro D."/>
            <person name="Favel A."/>
            <person name="Norest M."/>
            <person name="Lesage-Meessen L."/>
            <person name="Balint B."/>
            <person name="Merenyi Z."/>
            <person name="de Eugenio L."/>
            <person name="Morin E."/>
            <person name="Martinez A.T."/>
            <person name="Baldrian P."/>
            <person name="Stursova M."/>
            <person name="Martinez M.J."/>
            <person name="Novotny C."/>
            <person name="Magnuson J.K."/>
            <person name="Spatafora J.W."/>
            <person name="Maurice S."/>
            <person name="Pangilinan J."/>
            <person name="Andreopoulos W."/>
            <person name="LaButti K."/>
            <person name="Hundley H."/>
            <person name="Na H."/>
            <person name="Kuo A."/>
            <person name="Barry K."/>
            <person name="Lipzen A."/>
            <person name="Henrissat B."/>
            <person name="Riley R."/>
            <person name="Ahrendt S."/>
            <person name="Nagy L.G."/>
            <person name="Grigoriev I.V."/>
            <person name="Martin F."/>
            <person name="Rosso M.N."/>
        </authorList>
    </citation>
    <scope>NUCLEOTIDE SEQUENCE</scope>
    <source>
        <strain evidence="1">CBS 384.51</strain>
    </source>
</reference>
<comment type="caution">
    <text evidence="1">The sequence shown here is derived from an EMBL/GenBank/DDBJ whole genome shotgun (WGS) entry which is preliminary data.</text>
</comment>
<gene>
    <name evidence="1" type="ORF">BDY19DRAFT_988281</name>
</gene>
<dbReference type="EMBL" id="MU274900">
    <property type="protein sequence ID" value="KAI0094434.1"/>
    <property type="molecule type" value="Genomic_DNA"/>
</dbReference>
<evidence type="ECO:0000313" key="2">
    <source>
        <dbReference type="Proteomes" id="UP001055072"/>
    </source>
</evidence>
<evidence type="ECO:0000313" key="1">
    <source>
        <dbReference type="EMBL" id="KAI0094434.1"/>
    </source>
</evidence>
<name>A0ACB8UK44_9APHY</name>
<sequence length="267" mass="29667">MNTNTHSPLRLMDLPDEVHLAIQSHMTLTTLLTARAVCRLWNSTIPGSHIPSPRLRLLNLYLRLVHSPAFHATRKDTLKRLEPFDRTRALGMAGKGSVEIPDEFRLWLLEWPERAAFGGIWPGLRTLLDIDTDAAHSTTFKAPGRSLIHSRADFILQHLDVSVSCDAEGNPLTEMQVSPPWASVPPAKRAVALVLDDTYVNGWQRSNMLVLSAPATSKELIGRVYQVDGTHVRSDAQFVPGWVDFLQGVLEGEERWMAGGGQRGLDA</sequence>
<keyword evidence="2" id="KW-1185">Reference proteome</keyword>
<organism evidence="1 2">
    <name type="scientific">Irpex rosettiformis</name>
    <dbReference type="NCBI Taxonomy" id="378272"/>
    <lineage>
        <taxon>Eukaryota</taxon>
        <taxon>Fungi</taxon>
        <taxon>Dikarya</taxon>
        <taxon>Basidiomycota</taxon>
        <taxon>Agaricomycotina</taxon>
        <taxon>Agaricomycetes</taxon>
        <taxon>Polyporales</taxon>
        <taxon>Irpicaceae</taxon>
        <taxon>Irpex</taxon>
    </lineage>
</organism>
<dbReference type="Proteomes" id="UP001055072">
    <property type="component" value="Unassembled WGS sequence"/>
</dbReference>